<feature type="compositionally biased region" description="Basic and acidic residues" evidence="1">
    <location>
        <begin position="29"/>
        <end position="57"/>
    </location>
</feature>
<feature type="non-terminal residue" evidence="2">
    <location>
        <position position="1"/>
    </location>
</feature>
<keyword evidence="3" id="KW-1185">Reference proteome</keyword>
<feature type="non-terminal residue" evidence="2">
    <location>
        <position position="57"/>
    </location>
</feature>
<feature type="compositionally biased region" description="Basic and acidic residues" evidence="1">
    <location>
        <begin position="1"/>
        <end position="11"/>
    </location>
</feature>
<accession>A0AA86RNR1</accession>
<sequence length="57" mass="6815">KEKGTLHDRSALQKKKQKKKKKRKKRKKEITLRSQEARHGTTKSKRSESEGFRHNKT</sequence>
<name>A0AA86RNR1_9FABA</name>
<dbReference type="Gramene" id="rna-AYBTSS11_LOCUS1816">
    <property type="protein sequence ID" value="CAJ1847324.1"/>
    <property type="gene ID" value="gene-AYBTSS11_LOCUS1816"/>
</dbReference>
<evidence type="ECO:0000256" key="1">
    <source>
        <dbReference type="SAM" id="MobiDB-lite"/>
    </source>
</evidence>
<gene>
    <name evidence="2" type="ORF">AYBTSS11_LOCUS1816</name>
</gene>
<proteinExistence type="predicted"/>
<evidence type="ECO:0000313" key="2">
    <source>
        <dbReference type="EMBL" id="CAJ1847324.1"/>
    </source>
</evidence>
<feature type="compositionally biased region" description="Basic residues" evidence="1">
    <location>
        <begin position="12"/>
        <end position="28"/>
    </location>
</feature>
<reference evidence="2" key="1">
    <citation type="submission" date="2023-10" db="EMBL/GenBank/DDBJ databases">
        <authorList>
            <person name="Domelevo Entfellner J.-B."/>
        </authorList>
    </citation>
    <scope>NUCLEOTIDE SEQUENCE</scope>
</reference>
<dbReference type="EMBL" id="OY731398">
    <property type="protein sequence ID" value="CAJ1847324.1"/>
    <property type="molecule type" value="Genomic_DNA"/>
</dbReference>
<evidence type="ECO:0000313" key="3">
    <source>
        <dbReference type="Proteomes" id="UP001189624"/>
    </source>
</evidence>
<protein>
    <submittedName>
        <fullName evidence="2">Uncharacterized protein</fullName>
    </submittedName>
</protein>
<dbReference type="AlphaFoldDB" id="A0AA86RNR1"/>
<organism evidence="2 3">
    <name type="scientific">Sphenostylis stenocarpa</name>
    <dbReference type="NCBI Taxonomy" id="92480"/>
    <lineage>
        <taxon>Eukaryota</taxon>
        <taxon>Viridiplantae</taxon>
        <taxon>Streptophyta</taxon>
        <taxon>Embryophyta</taxon>
        <taxon>Tracheophyta</taxon>
        <taxon>Spermatophyta</taxon>
        <taxon>Magnoliopsida</taxon>
        <taxon>eudicotyledons</taxon>
        <taxon>Gunneridae</taxon>
        <taxon>Pentapetalae</taxon>
        <taxon>rosids</taxon>
        <taxon>fabids</taxon>
        <taxon>Fabales</taxon>
        <taxon>Fabaceae</taxon>
        <taxon>Papilionoideae</taxon>
        <taxon>50 kb inversion clade</taxon>
        <taxon>NPAAA clade</taxon>
        <taxon>indigoferoid/millettioid clade</taxon>
        <taxon>Phaseoleae</taxon>
        <taxon>Sphenostylis</taxon>
    </lineage>
</organism>
<feature type="region of interest" description="Disordered" evidence="1">
    <location>
        <begin position="1"/>
        <end position="57"/>
    </location>
</feature>
<dbReference type="Proteomes" id="UP001189624">
    <property type="component" value="Chromosome 1"/>
</dbReference>